<dbReference type="PROSITE" id="PS00039">
    <property type="entry name" value="DEAD_ATP_HELICASE"/>
    <property type="match status" value="1"/>
</dbReference>
<dbReference type="InterPro" id="IPR050079">
    <property type="entry name" value="DEAD_box_RNA_helicase"/>
</dbReference>
<comment type="similarity">
    <text evidence="8 12">Belongs to the DEAD box helicase family.</text>
</comment>
<evidence type="ECO:0000259" key="14">
    <source>
        <dbReference type="PROSITE" id="PS51192"/>
    </source>
</evidence>
<evidence type="ECO:0000256" key="2">
    <source>
        <dbReference type="ARBA" id="ARBA00022490"/>
    </source>
</evidence>
<dbReference type="PROSITE" id="PS51195">
    <property type="entry name" value="Q_MOTIF"/>
    <property type="match status" value="1"/>
</dbReference>
<dbReference type="CDD" id="cd00268">
    <property type="entry name" value="DEADc"/>
    <property type="match status" value="1"/>
</dbReference>
<feature type="region of interest" description="Disordered" evidence="13">
    <location>
        <begin position="558"/>
        <end position="609"/>
    </location>
</feature>
<dbReference type="EC" id="3.6.4.13" evidence="1"/>
<dbReference type="Gene3D" id="3.30.70.330">
    <property type="match status" value="1"/>
</dbReference>
<evidence type="ECO:0000256" key="10">
    <source>
        <dbReference type="ARBA" id="ARBA00074363"/>
    </source>
</evidence>
<dbReference type="GO" id="GO:0005524">
    <property type="term" value="F:ATP binding"/>
    <property type="evidence" value="ECO:0007669"/>
    <property type="project" value="UniProtKB-KW"/>
</dbReference>
<dbReference type="RefSeq" id="WP_119534899.1">
    <property type="nucleotide sequence ID" value="NZ_NRJF01000142.1"/>
</dbReference>
<dbReference type="EMBL" id="NRJF01000142">
    <property type="protein sequence ID" value="RIY34648.1"/>
    <property type="molecule type" value="Genomic_DNA"/>
</dbReference>
<protein>
    <recommendedName>
        <fullName evidence="10">DEAD-box ATP-dependent RNA helicase RhpA</fullName>
        <ecNumber evidence="1">3.6.4.13</ecNumber>
    </recommendedName>
</protein>
<feature type="short sequence motif" description="Q motif" evidence="11">
    <location>
        <begin position="13"/>
        <end position="41"/>
    </location>
</feature>
<feature type="domain" description="Helicase ATP-binding" evidence="14">
    <location>
        <begin position="44"/>
        <end position="215"/>
    </location>
</feature>
<dbReference type="InterPro" id="IPR044742">
    <property type="entry name" value="DEAD/DEAH_RhlB"/>
</dbReference>
<dbReference type="InterPro" id="IPR011545">
    <property type="entry name" value="DEAD/DEAH_box_helicase_dom"/>
</dbReference>
<keyword evidence="18" id="KW-1185">Reference proteome</keyword>
<comment type="caution">
    <text evidence="17">The sequence shown here is derived from an EMBL/GenBank/DDBJ whole genome shotgun (WGS) entry which is preliminary data.</text>
</comment>
<keyword evidence="7" id="KW-0346">Stress response</keyword>
<evidence type="ECO:0000259" key="16">
    <source>
        <dbReference type="PROSITE" id="PS51195"/>
    </source>
</evidence>
<dbReference type="Pfam" id="PF00270">
    <property type="entry name" value="DEAD"/>
    <property type="match status" value="1"/>
</dbReference>
<keyword evidence="6 12" id="KW-0067">ATP-binding</keyword>
<dbReference type="InterPro" id="IPR001650">
    <property type="entry name" value="Helicase_C-like"/>
</dbReference>
<evidence type="ECO:0000256" key="4">
    <source>
        <dbReference type="ARBA" id="ARBA00022801"/>
    </source>
</evidence>
<dbReference type="GO" id="GO:0005829">
    <property type="term" value="C:cytosol"/>
    <property type="evidence" value="ECO:0007669"/>
    <property type="project" value="TreeGrafter"/>
</dbReference>
<evidence type="ECO:0000313" key="17">
    <source>
        <dbReference type="EMBL" id="RIY34648.1"/>
    </source>
</evidence>
<dbReference type="SUPFAM" id="SSF52540">
    <property type="entry name" value="P-loop containing nucleoside triphosphate hydrolases"/>
    <property type="match status" value="1"/>
</dbReference>
<evidence type="ECO:0000313" key="18">
    <source>
        <dbReference type="Proteomes" id="UP000265964"/>
    </source>
</evidence>
<dbReference type="Pfam" id="PF00271">
    <property type="entry name" value="Helicase_C"/>
    <property type="match status" value="1"/>
</dbReference>
<evidence type="ECO:0000256" key="7">
    <source>
        <dbReference type="ARBA" id="ARBA00023016"/>
    </source>
</evidence>
<feature type="domain" description="Helicase C-terminal" evidence="15">
    <location>
        <begin position="242"/>
        <end position="387"/>
    </location>
</feature>
<dbReference type="InterPro" id="IPR000629">
    <property type="entry name" value="RNA-helicase_DEAD-box_CS"/>
</dbReference>
<dbReference type="PROSITE" id="PS51192">
    <property type="entry name" value="HELICASE_ATP_BIND_1"/>
    <property type="match status" value="1"/>
</dbReference>
<dbReference type="InterPro" id="IPR012677">
    <property type="entry name" value="Nucleotide-bd_a/b_plait_sf"/>
</dbReference>
<evidence type="ECO:0000256" key="11">
    <source>
        <dbReference type="PROSITE-ProRule" id="PRU00552"/>
    </source>
</evidence>
<dbReference type="InterPro" id="IPR027417">
    <property type="entry name" value="P-loop_NTPase"/>
</dbReference>
<dbReference type="FunFam" id="3.40.50.300:FF:000108">
    <property type="entry name" value="ATP-dependent RNA helicase RhlE"/>
    <property type="match status" value="1"/>
</dbReference>
<dbReference type="Pfam" id="PF03880">
    <property type="entry name" value="DbpA"/>
    <property type="match status" value="1"/>
</dbReference>
<evidence type="ECO:0000256" key="9">
    <source>
        <dbReference type="ARBA" id="ARBA00047984"/>
    </source>
</evidence>
<sequence>MTDNKISSNNIEVSFEELGLPPAIVNAVHDLGFNKATQIQAQAIPYLLEGRDILGLAQTGSGKTASFMLPLLANLDTSLKAAQILVLTPTRELANQVTSATNDFAKYLPKVNPLAIYGGQSYGLQIKALKNGAQVIIATPGRLVDHITRGTIDLSQIKAVVLDEADEMLSMGFADALETILSNIPETAQTALFSATMPKTIESLTKKHLKDPAEVKINKIKGNEPKIDQYYWLQYQYSRDQALIRFLEVEEYDAAIIFVKTKQGCNEVCEFLLKNNVAAACLHGDMSQEVRESTLNGLRNESINVLVATDVAARGLDIDRIDLVINYELPNEKENYVHRVGRTGRAGREGRSISFIGERERANLYAIEKACNKELREIKAPNNTELEIFRRAKFKKELESKLNEANLDSYTQLIDELIPTDYEPNQVLAALLNLATLDRRLVLPKEKAPRHKFTYDRSYYARAKTYVRNGRYESNERRNYDNGLDLYVINLGRNDDLLVQDIIRLINKHSSRINIGNIRINKDNTIVELPRAFDFKAMSAINNEKLCNKQVQMRRLENRNYSRGNRFRNGESRNSYGDRPNYKQNNNFNRNNRFERNNKNGRFTQRNND</sequence>
<accession>A0A3A1YBU4</accession>
<proteinExistence type="inferred from homology"/>
<evidence type="ECO:0000256" key="13">
    <source>
        <dbReference type="SAM" id="MobiDB-lite"/>
    </source>
</evidence>
<evidence type="ECO:0000256" key="8">
    <source>
        <dbReference type="ARBA" id="ARBA00038437"/>
    </source>
</evidence>
<dbReference type="PROSITE" id="PS51194">
    <property type="entry name" value="HELICASE_CTER"/>
    <property type="match status" value="1"/>
</dbReference>
<dbReference type="InterPro" id="IPR014014">
    <property type="entry name" value="RNA_helicase_DEAD_Q_motif"/>
</dbReference>
<keyword evidence="4 12" id="KW-0378">Hydrolase</keyword>
<gene>
    <name evidence="17" type="ORF">CKF59_05165</name>
</gene>
<reference evidence="17 18" key="1">
    <citation type="submission" date="2017-08" db="EMBL/GenBank/DDBJ databases">
        <title>Reclassification of Bisgaard taxon 37 and 44.</title>
        <authorList>
            <person name="Christensen H."/>
        </authorList>
    </citation>
    <scope>NUCLEOTIDE SEQUENCE [LARGE SCALE GENOMIC DNA]</scope>
    <source>
        <strain evidence="17 18">EEAB3T1</strain>
    </source>
</reference>
<evidence type="ECO:0000256" key="12">
    <source>
        <dbReference type="RuleBase" id="RU000492"/>
    </source>
</evidence>
<dbReference type="Pfam" id="PF25399">
    <property type="entry name" value="DeaD_dimer"/>
    <property type="match status" value="1"/>
</dbReference>
<dbReference type="OrthoDB" id="9805696at2"/>
<keyword evidence="3 12" id="KW-0547">Nucleotide-binding</keyword>
<dbReference type="CDD" id="cd18787">
    <property type="entry name" value="SF2_C_DEAD"/>
    <property type="match status" value="1"/>
</dbReference>
<evidence type="ECO:0000256" key="3">
    <source>
        <dbReference type="ARBA" id="ARBA00022741"/>
    </source>
</evidence>
<evidence type="ECO:0000256" key="1">
    <source>
        <dbReference type="ARBA" id="ARBA00012552"/>
    </source>
</evidence>
<evidence type="ECO:0000259" key="15">
    <source>
        <dbReference type="PROSITE" id="PS51194"/>
    </source>
</evidence>
<dbReference type="GO" id="GO:0016787">
    <property type="term" value="F:hydrolase activity"/>
    <property type="evidence" value="ECO:0007669"/>
    <property type="project" value="UniProtKB-KW"/>
</dbReference>
<dbReference type="CDD" id="cd12252">
    <property type="entry name" value="RRM_DbpA"/>
    <property type="match status" value="1"/>
</dbReference>
<organism evidence="17 18">
    <name type="scientific">Psittacicella gerlachiana</name>
    <dbReference type="NCBI Taxonomy" id="2028574"/>
    <lineage>
        <taxon>Bacteria</taxon>
        <taxon>Pseudomonadati</taxon>
        <taxon>Pseudomonadota</taxon>
        <taxon>Gammaproteobacteria</taxon>
        <taxon>Pasteurellales</taxon>
        <taxon>Psittacicellaceae</taxon>
        <taxon>Psittacicella</taxon>
    </lineage>
</organism>
<dbReference type="PANTHER" id="PTHR47959">
    <property type="entry name" value="ATP-DEPENDENT RNA HELICASE RHLE-RELATED"/>
    <property type="match status" value="1"/>
</dbReference>
<dbReference type="Proteomes" id="UP000265964">
    <property type="component" value="Unassembled WGS sequence"/>
</dbReference>
<evidence type="ECO:0000256" key="5">
    <source>
        <dbReference type="ARBA" id="ARBA00022806"/>
    </source>
</evidence>
<dbReference type="InterPro" id="IPR005580">
    <property type="entry name" value="DbpA/CsdA_RNA-bd_dom"/>
</dbReference>
<feature type="domain" description="DEAD-box RNA helicase Q" evidence="16">
    <location>
        <begin position="13"/>
        <end position="41"/>
    </location>
</feature>
<dbReference type="GO" id="GO:0003676">
    <property type="term" value="F:nucleic acid binding"/>
    <property type="evidence" value="ECO:0007669"/>
    <property type="project" value="InterPro"/>
</dbReference>
<dbReference type="GO" id="GO:0003724">
    <property type="term" value="F:RNA helicase activity"/>
    <property type="evidence" value="ECO:0007669"/>
    <property type="project" value="UniProtKB-EC"/>
</dbReference>
<dbReference type="GO" id="GO:0042255">
    <property type="term" value="P:ribosome assembly"/>
    <property type="evidence" value="ECO:0007669"/>
    <property type="project" value="UniProtKB-ARBA"/>
</dbReference>
<dbReference type="InterPro" id="IPR057325">
    <property type="entry name" value="DeaD_dimer"/>
</dbReference>
<evidence type="ECO:0000256" key="6">
    <source>
        <dbReference type="ARBA" id="ARBA00022840"/>
    </source>
</evidence>
<name>A0A3A1YBU4_9GAMM</name>
<comment type="catalytic activity">
    <reaction evidence="9">
        <text>ATP + H2O = ADP + phosphate + H(+)</text>
        <dbReference type="Rhea" id="RHEA:13065"/>
        <dbReference type="ChEBI" id="CHEBI:15377"/>
        <dbReference type="ChEBI" id="CHEBI:15378"/>
        <dbReference type="ChEBI" id="CHEBI:30616"/>
        <dbReference type="ChEBI" id="CHEBI:43474"/>
        <dbReference type="ChEBI" id="CHEBI:456216"/>
        <dbReference type="EC" id="3.6.4.13"/>
    </reaction>
</comment>
<dbReference type="InterPro" id="IPR014001">
    <property type="entry name" value="Helicase_ATP-bd"/>
</dbReference>
<keyword evidence="2" id="KW-0963">Cytoplasm</keyword>
<dbReference type="SMART" id="SM00490">
    <property type="entry name" value="HELICc"/>
    <property type="match status" value="1"/>
</dbReference>
<keyword evidence="5 12" id="KW-0347">Helicase</keyword>
<dbReference type="SMART" id="SM00487">
    <property type="entry name" value="DEXDc"/>
    <property type="match status" value="1"/>
</dbReference>
<dbReference type="AlphaFoldDB" id="A0A3A1YBU4"/>
<dbReference type="Gene3D" id="3.40.50.300">
    <property type="entry name" value="P-loop containing nucleotide triphosphate hydrolases"/>
    <property type="match status" value="2"/>
</dbReference>
<dbReference type="GO" id="GO:0009266">
    <property type="term" value="P:response to temperature stimulus"/>
    <property type="evidence" value="ECO:0007669"/>
    <property type="project" value="UniProtKB-ARBA"/>
</dbReference>
<dbReference type="PANTHER" id="PTHR47959:SF1">
    <property type="entry name" value="ATP-DEPENDENT RNA HELICASE DBPA"/>
    <property type="match status" value="1"/>
</dbReference>